<keyword evidence="4" id="KW-1185">Reference proteome</keyword>
<organism evidence="3 4">
    <name type="scientific">Paracoccus limosus</name>
    <dbReference type="NCBI Taxonomy" id="913252"/>
    <lineage>
        <taxon>Bacteria</taxon>
        <taxon>Pseudomonadati</taxon>
        <taxon>Pseudomonadota</taxon>
        <taxon>Alphaproteobacteria</taxon>
        <taxon>Rhodobacterales</taxon>
        <taxon>Paracoccaceae</taxon>
        <taxon>Paracoccus</taxon>
    </lineage>
</organism>
<reference evidence="3 4" key="1">
    <citation type="submission" date="2019-11" db="EMBL/GenBank/DDBJ databases">
        <authorList>
            <person name="Dong K."/>
        </authorList>
    </citation>
    <scope>NUCLEOTIDE SEQUENCE [LARGE SCALE GENOMIC DNA]</scope>
    <source>
        <strain evidence="3 4">JCM 17370</strain>
    </source>
</reference>
<dbReference type="OrthoDB" id="7837118at2"/>
<evidence type="ECO:0000313" key="4">
    <source>
        <dbReference type="Proteomes" id="UP000442533"/>
    </source>
</evidence>
<gene>
    <name evidence="3" type="ORF">GL279_13615</name>
</gene>
<dbReference type="Proteomes" id="UP000442533">
    <property type="component" value="Unassembled WGS sequence"/>
</dbReference>
<protein>
    <submittedName>
        <fullName evidence="3">Uncharacterized protein</fullName>
    </submittedName>
</protein>
<proteinExistence type="predicted"/>
<sequence length="160" mass="17096">MPHLPLAALAASAALLAAAPQIAAQTAPQPQAETATPDPAPAWSAGQGNDGRQQFARITQPPHRLTYLCQRGGPDMLVIEGMSGRVENLRLRIDDQPQALRFMQHGPRRTAPAQLGSPLIRAMFSGKILTVQDDAGSASFALDGAQPAMRQAMGRCLRRR</sequence>
<evidence type="ECO:0000256" key="2">
    <source>
        <dbReference type="SAM" id="SignalP"/>
    </source>
</evidence>
<feature type="compositionally biased region" description="Low complexity" evidence="1">
    <location>
        <begin position="26"/>
        <end position="37"/>
    </location>
</feature>
<evidence type="ECO:0000313" key="3">
    <source>
        <dbReference type="EMBL" id="MTH35641.1"/>
    </source>
</evidence>
<name>A0A844H8H7_9RHOB</name>
<dbReference type="EMBL" id="WMIF01000020">
    <property type="protein sequence ID" value="MTH35641.1"/>
    <property type="molecule type" value="Genomic_DNA"/>
</dbReference>
<accession>A0A844H8H7</accession>
<feature type="chain" id="PRO_5032837891" evidence="2">
    <location>
        <begin position="24"/>
        <end position="160"/>
    </location>
</feature>
<comment type="caution">
    <text evidence="3">The sequence shown here is derived from an EMBL/GenBank/DDBJ whole genome shotgun (WGS) entry which is preliminary data.</text>
</comment>
<dbReference type="AlphaFoldDB" id="A0A844H8H7"/>
<evidence type="ECO:0000256" key="1">
    <source>
        <dbReference type="SAM" id="MobiDB-lite"/>
    </source>
</evidence>
<feature type="region of interest" description="Disordered" evidence="1">
    <location>
        <begin position="26"/>
        <end position="51"/>
    </location>
</feature>
<feature type="signal peptide" evidence="2">
    <location>
        <begin position="1"/>
        <end position="23"/>
    </location>
</feature>
<dbReference type="RefSeq" id="WP_155065190.1">
    <property type="nucleotide sequence ID" value="NZ_WMIF01000020.1"/>
</dbReference>
<keyword evidence="2" id="KW-0732">Signal</keyword>